<dbReference type="NCBIfam" id="NF041083">
    <property type="entry name" value="thermosome_beta"/>
    <property type="match status" value="1"/>
</dbReference>
<keyword evidence="2 5" id="KW-0547">Nucleotide-binding</keyword>
<evidence type="ECO:0000313" key="6">
    <source>
        <dbReference type="EMBL" id="KAJ3438086.1"/>
    </source>
</evidence>
<evidence type="ECO:0000313" key="7">
    <source>
        <dbReference type="Proteomes" id="UP001146793"/>
    </source>
</evidence>
<name>A0AAV7ZAU1_9EUKA</name>
<evidence type="ECO:0000256" key="5">
    <source>
        <dbReference type="RuleBase" id="RU004187"/>
    </source>
</evidence>
<dbReference type="InterPro" id="IPR027409">
    <property type="entry name" value="GroEL-like_apical_dom_sf"/>
</dbReference>
<dbReference type="InterPro" id="IPR017998">
    <property type="entry name" value="Chaperone_TCP-1"/>
</dbReference>
<dbReference type="AlphaFoldDB" id="A0AAV7ZAU1"/>
<accession>A0AAV7ZAU1</accession>
<dbReference type="InterPro" id="IPR027410">
    <property type="entry name" value="TCP-1-like_intermed_sf"/>
</dbReference>
<dbReference type="Pfam" id="PF00118">
    <property type="entry name" value="Cpn60_TCP1"/>
    <property type="match status" value="1"/>
</dbReference>
<keyword evidence="4 5" id="KW-0143">Chaperone</keyword>
<sequence length="553" mass="60701">MQSQNFAGTALIAGKRKKGLNLRAENLHAVMSIANLVRSSFGPMGLDKLLVDDIGEIVITNDGATIVDQLDVKHPASKLIIQLAQLQNKEVGDGTTSVVLIAAELVSTALNLIKHGLHPSTIISGYKLASKEAVSFIKREMTHSISQLGDQVLVNIAKTSINSKILSIGKEYFAKMIVKAVKSIKVNTKKGNKYPLNSINILKCHGKSLKESELIEGFALNCTCASQGMPKFIKKAKIALLDFSLKKQKMGLSVHVQVEDPDELEQIRQREMDIPKERIEMLFKAGVNIILTTGSISNDCLKYFERAGAMGVRHCNRSDLVQLSKSVGGKVLLSLVDLNGNESFESSWIGYSDEVKQESVCNSELLIFKSRKKNIQNRSIILRGPNRFMLDEVHRSVNDAISIVSKTLESSKVVPGGGAIEAGLSIYLEKFSRTVGSIEQVAISQFAKSLLVIPKTLAVNSACDSIELVSKLRACHNTGQVKKKPKLLQIGLDLENNKLLNSIKNGIVEPLVLKIKMLKFATEAAITVLRIDEFVELYPEENKGNEKNDEENN</sequence>
<keyword evidence="3 5" id="KW-0067">ATP-binding</keyword>
<evidence type="ECO:0000256" key="1">
    <source>
        <dbReference type="ARBA" id="ARBA00008020"/>
    </source>
</evidence>
<dbReference type="PANTHER" id="PTHR11353">
    <property type="entry name" value="CHAPERONIN"/>
    <property type="match status" value="1"/>
</dbReference>
<dbReference type="SUPFAM" id="SSF48592">
    <property type="entry name" value="GroEL equatorial domain-like"/>
    <property type="match status" value="1"/>
</dbReference>
<organism evidence="6 7">
    <name type="scientific">Anaeramoeba flamelloides</name>
    <dbReference type="NCBI Taxonomy" id="1746091"/>
    <lineage>
        <taxon>Eukaryota</taxon>
        <taxon>Metamonada</taxon>
        <taxon>Anaeramoebidae</taxon>
        <taxon>Anaeramoeba</taxon>
    </lineage>
</organism>
<dbReference type="InterPro" id="IPR002194">
    <property type="entry name" value="Chaperonin_TCP-1_CS"/>
</dbReference>
<dbReference type="Gene3D" id="1.10.560.10">
    <property type="entry name" value="GroEL-like equatorial domain"/>
    <property type="match status" value="1"/>
</dbReference>
<dbReference type="SUPFAM" id="SSF52029">
    <property type="entry name" value="GroEL apical domain-like"/>
    <property type="match status" value="1"/>
</dbReference>
<dbReference type="EMBL" id="JANTQA010000033">
    <property type="protein sequence ID" value="KAJ3438086.1"/>
    <property type="molecule type" value="Genomic_DNA"/>
</dbReference>
<evidence type="ECO:0000256" key="2">
    <source>
        <dbReference type="ARBA" id="ARBA00022741"/>
    </source>
</evidence>
<dbReference type="PROSITE" id="PS00750">
    <property type="entry name" value="TCP1_1"/>
    <property type="match status" value="1"/>
</dbReference>
<comment type="similarity">
    <text evidence="1 5">Belongs to the TCP-1 chaperonin family.</text>
</comment>
<reference evidence="6" key="1">
    <citation type="submission" date="2022-08" db="EMBL/GenBank/DDBJ databases">
        <title>Novel sulphate-reducing endosymbionts in the free-living metamonad Anaeramoeba.</title>
        <authorList>
            <person name="Jerlstrom-Hultqvist J."/>
            <person name="Cepicka I."/>
            <person name="Gallot-Lavallee L."/>
            <person name="Salas-Leiva D."/>
            <person name="Curtis B.A."/>
            <person name="Zahonova K."/>
            <person name="Pipaliya S."/>
            <person name="Dacks J."/>
            <person name="Roger A.J."/>
        </authorList>
    </citation>
    <scope>NUCLEOTIDE SEQUENCE</scope>
    <source>
        <strain evidence="6">Busselton2</strain>
    </source>
</reference>
<dbReference type="Gene3D" id="3.30.260.10">
    <property type="entry name" value="TCP-1-like chaperonin intermediate domain"/>
    <property type="match status" value="1"/>
</dbReference>
<dbReference type="InterPro" id="IPR053374">
    <property type="entry name" value="TCP-1_chaperonin"/>
</dbReference>
<dbReference type="Gene3D" id="3.50.7.10">
    <property type="entry name" value="GroEL"/>
    <property type="match status" value="1"/>
</dbReference>
<dbReference type="InterPro" id="IPR002423">
    <property type="entry name" value="Cpn60/GroEL/TCP-1"/>
</dbReference>
<dbReference type="GO" id="GO:0016887">
    <property type="term" value="F:ATP hydrolysis activity"/>
    <property type="evidence" value="ECO:0007669"/>
    <property type="project" value="InterPro"/>
</dbReference>
<proteinExistence type="inferred from homology"/>
<dbReference type="PROSITE" id="PS00751">
    <property type="entry name" value="TCP1_2"/>
    <property type="match status" value="1"/>
</dbReference>
<dbReference type="InterPro" id="IPR027413">
    <property type="entry name" value="GROEL-like_equatorial_sf"/>
</dbReference>
<dbReference type="Proteomes" id="UP001146793">
    <property type="component" value="Unassembled WGS sequence"/>
</dbReference>
<gene>
    <name evidence="6" type="ORF">M0812_17265</name>
</gene>
<comment type="caution">
    <text evidence="6">The sequence shown here is derived from an EMBL/GenBank/DDBJ whole genome shotgun (WGS) entry which is preliminary data.</text>
</comment>
<dbReference type="GO" id="GO:0051082">
    <property type="term" value="F:unfolded protein binding"/>
    <property type="evidence" value="ECO:0007669"/>
    <property type="project" value="InterPro"/>
</dbReference>
<dbReference type="PRINTS" id="PR00304">
    <property type="entry name" value="TCOMPLEXTCP1"/>
</dbReference>
<dbReference type="SUPFAM" id="SSF54849">
    <property type="entry name" value="GroEL-intermediate domain like"/>
    <property type="match status" value="1"/>
</dbReference>
<dbReference type="GO" id="GO:0140662">
    <property type="term" value="F:ATP-dependent protein folding chaperone"/>
    <property type="evidence" value="ECO:0007669"/>
    <property type="project" value="InterPro"/>
</dbReference>
<evidence type="ECO:0000256" key="4">
    <source>
        <dbReference type="ARBA" id="ARBA00023186"/>
    </source>
</evidence>
<dbReference type="GO" id="GO:0005524">
    <property type="term" value="F:ATP binding"/>
    <property type="evidence" value="ECO:0007669"/>
    <property type="project" value="UniProtKB-KW"/>
</dbReference>
<evidence type="ECO:0000256" key="3">
    <source>
        <dbReference type="ARBA" id="ARBA00022840"/>
    </source>
</evidence>
<protein>
    <submittedName>
        <fullName evidence="6">T-complex protein 1 subunit alpha</fullName>
    </submittedName>
</protein>